<name>A0AAP1C8U2_9BURK</name>
<proteinExistence type="predicted"/>
<organism evidence="1 2">
    <name type="scientific">Burkholderia latens</name>
    <dbReference type="NCBI Taxonomy" id="488446"/>
    <lineage>
        <taxon>Bacteria</taxon>
        <taxon>Pseudomonadati</taxon>
        <taxon>Pseudomonadota</taxon>
        <taxon>Betaproteobacteria</taxon>
        <taxon>Burkholderiales</taxon>
        <taxon>Burkholderiaceae</taxon>
        <taxon>Burkholderia</taxon>
        <taxon>Burkholderia cepacia complex</taxon>
    </lineage>
</organism>
<evidence type="ECO:0000313" key="1">
    <source>
        <dbReference type="EMBL" id="KVA11927.1"/>
    </source>
</evidence>
<reference evidence="1 2" key="1">
    <citation type="submission" date="2015-11" db="EMBL/GenBank/DDBJ databases">
        <title>Expanding the genomic diversity of Burkholderia species for the development of highly accurate diagnostics.</title>
        <authorList>
            <person name="Sahl J."/>
            <person name="Keim P."/>
            <person name="Wagner D."/>
        </authorList>
    </citation>
    <scope>NUCLEOTIDE SEQUENCE [LARGE SCALE GENOMIC DNA]</scope>
    <source>
        <strain evidence="1 2">RF32-BP12</strain>
    </source>
</reference>
<protein>
    <submittedName>
        <fullName evidence="1">Uncharacterized protein</fullName>
    </submittedName>
</protein>
<accession>A0AAP1C8U2</accession>
<comment type="caution">
    <text evidence="1">The sequence shown here is derived from an EMBL/GenBank/DDBJ whole genome shotgun (WGS) entry which is preliminary data.</text>
</comment>
<evidence type="ECO:0000313" key="2">
    <source>
        <dbReference type="Proteomes" id="UP000056450"/>
    </source>
</evidence>
<dbReference type="EMBL" id="LOTQ01000003">
    <property type="protein sequence ID" value="KVA11927.1"/>
    <property type="molecule type" value="Genomic_DNA"/>
</dbReference>
<dbReference type="AlphaFoldDB" id="A0AAP1C8U2"/>
<dbReference type="Proteomes" id="UP000056450">
    <property type="component" value="Unassembled WGS sequence"/>
</dbReference>
<sequence length="138" mass="15058">MDTKIVKNQSVDEIHPHYSFTAERIAELFGIPVKAIYLYADQGMLPRLAGNRFDAVWLLNLASGQRMALGELASLSVPATVALGWLHCIGDDLATDDVHAFAGVFERNGFNRPAFDAALDEALAFCDTKAILLAHWAA</sequence>
<gene>
    <name evidence="1" type="ORF">WI41_07540</name>
</gene>